<accession>A0AA39QMQ5</accession>
<keyword evidence="3" id="KW-1185">Reference proteome</keyword>
<organism evidence="2 3">
    <name type="scientific">Armillaria luteobubalina</name>
    <dbReference type="NCBI Taxonomy" id="153913"/>
    <lineage>
        <taxon>Eukaryota</taxon>
        <taxon>Fungi</taxon>
        <taxon>Dikarya</taxon>
        <taxon>Basidiomycota</taxon>
        <taxon>Agaricomycotina</taxon>
        <taxon>Agaricomycetes</taxon>
        <taxon>Agaricomycetidae</taxon>
        <taxon>Agaricales</taxon>
        <taxon>Marasmiineae</taxon>
        <taxon>Physalacriaceae</taxon>
        <taxon>Armillaria</taxon>
    </lineage>
</organism>
<name>A0AA39QMQ5_9AGAR</name>
<protein>
    <submittedName>
        <fullName evidence="2">Uncharacterized protein</fullName>
    </submittedName>
</protein>
<evidence type="ECO:0000313" key="3">
    <source>
        <dbReference type="Proteomes" id="UP001175228"/>
    </source>
</evidence>
<dbReference type="AlphaFoldDB" id="A0AA39QMQ5"/>
<comment type="caution">
    <text evidence="2">The sequence shown here is derived from an EMBL/GenBank/DDBJ whole genome shotgun (WGS) entry which is preliminary data.</text>
</comment>
<dbReference type="Proteomes" id="UP001175228">
    <property type="component" value="Unassembled WGS sequence"/>
</dbReference>
<feature type="region of interest" description="Disordered" evidence="1">
    <location>
        <begin position="300"/>
        <end position="330"/>
    </location>
</feature>
<proteinExistence type="predicted"/>
<dbReference type="EMBL" id="JAUEPU010000002">
    <property type="protein sequence ID" value="KAK0505171.1"/>
    <property type="molecule type" value="Genomic_DNA"/>
</dbReference>
<gene>
    <name evidence="2" type="ORF">EDD18DRAFT_1098563</name>
</gene>
<evidence type="ECO:0000313" key="2">
    <source>
        <dbReference type="EMBL" id="KAK0505171.1"/>
    </source>
</evidence>
<reference evidence="2" key="1">
    <citation type="submission" date="2023-06" db="EMBL/GenBank/DDBJ databases">
        <authorList>
            <consortium name="Lawrence Berkeley National Laboratory"/>
            <person name="Ahrendt S."/>
            <person name="Sahu N."/>
            <person name="Indic B."/>
            <person name="Wong-Bajracharya J."/>
            <person name="Merenyi Z."/>
            <person name="Ke H.-M."/>
            <person name="Monk M."/>
            <person name="Kocsube S."/>
            <person name="Drula E."/>
            <person name="Lipzen A."/>
            <person name="Balint B."/>
            <person name="Henrissat B."/>
            <person name="Andreopoulos B."/>
            <person name="Martin F.M."/>
            <person name="Harder C.B."/>
            <person name="Rigling D."/>
            <person name="Ford K.L."/>
            <person name="Foster G.D."/>
            <person name="Pangilinan J."/>
            <person name="Papanicolaou A."/>
            <person name="Barry K."/>
            <person name="LaButti K."/>
            <person name="Viragh M."/>
            <person name="Koriabine M."/>
            <person name="Yan M."/>
            <person name="Riley R."/>
            <person name="Champramary S."/>
            <person name="Plett K.L."/>
            <person name="Tsai I.J."/>
            <person name="Slot J."/>
            <person name="Sipos G."/>
            <person name="Plett J."/>
            <person name="Nagy L.G."/>
            <person name="Grigoriev I.V."/>
        </authorList>
    </citation>
    <scope>NUCLEOTIDE SEQUENCE</scope>
    <source>
        <strain evidence="2">HWK02</strain>
    </source>
</reference>
<evidence type="ECO:0000256" key="1">
    <source>
        <dbReference type="SAM" id="MobiDB-lite"/>
    </source>
</evidence>
<feature type="compositionally biased region" description="Basic and acidic residues" evidence="1">
    <location>
        <begin position="316"/>
        <end position="330"/>
    </location>
</feature>
<sequence>MLDDLVHMECPILNTKYFDRLAMLRFIQWNIETWATRSDTAAAIALFRCRSIAAKELTKYFIRCCTFGVVLIQTGYFKTKVDRTVSFSMTAYLGPLRTRYTCEASEAGDASQSYAWIYLRGAQGKTWSWGDFVVHAQVTAYVKLSERAQPDNTRASRKTTKGRAFVVYLSHKDMNAHLLASNMDSPRDMDDSEIPESEILDDTYKLESALETLLDHRGATILVCQGEVLATHRVKTWLSEVPVIYSRAPPVHAFDSERSLLAILNNTPHIPADVAGDAPTLDPGEYCKWLLDTYRKGQRSKDKEASKQRSVYWHQMRQDPRHEPEDCIDF</sequence>